<dbReference type="Gene3D" id="3.40.50.1980">
    <property type="entry name" value="Nitrogenase molybdenum iron protein domain"/>
    <property type="match status" value="2"/>
</dbReference>
<dbReference type="InterPro" id="IPR006127">
    <property type="entry name" value="ZnuA-like"/>
</dbReference>
<dbReference type="SUPFAM" id="SSF53807">
    <property type="entry name" value="Helical backbone' metal receptor"/>
    <property type="match status" value="1"/>
</dbReference>
<proteinExistence type="inferred from homology"/>
<dbReference type="Pfam" id="PF01297">
    <property type="entry name" value="ZnuA"/>
    <property type="match status" value="1"/>
</dbReference>
<sequence length="304" mass="31924">MRPSVAVVACSVLLPLGACGAEAGGAEGTSVAAAVYPLQYVAERVAGDTAEVVDLVEPGQEPHDAELSVEQTAAVADADLVLRVAGLAPALDEAVQQREDGVDVEALTVLEQRDAALGGARPVRVLEGDPHVWLDPRALATYAEEVADRLADADPGNAEQYRENTVSLVTDLNRLDGRLSVALDDCARRTVVVSHAAYGYLGYRYDLSFRSLVGLSPEDEPSPATLADLQELVGEQGITTVFYEPLEGPGPVESLAADLDLEVAALDPVEGLTEDSADEDYLTLMEANGEALAQANDCTGEPRS</sequence>
<organism evidence="5">
    <name type="scientific">uncultured Nocardioidaceae bacterium</name>
    <dbReference type="NCBI Taxonomy" id="253824"/>
    <lineage>
        <taxon>Bacteria</taxon>
        <taxon>Bacillati</taxon>
        <taxon>Actinomycetota</taxon>
        <taxon>Actinomycetes</taxon>
        <taxon>Propionibacteriales</taxon>
        <taxon>Nocardioidaceae</taxon>
        <taxon>environmental samples</taxon>
    </lineage>
</organism>
<protein>
    <recommendedName>
        <fullName evidence="6">Zinc ABC transporter, substrate-binding protein ZnuA</fullName>
    </recommendedName>
</protein>
<evidence type="ECO:0000256" key="2">
    <source>
        <dbReference type="ARBA" id="ARBA00022448"/>
    </source>
</evidence>
<dbReference type="InterPro" id="IPR050492">
    <property type="entry name" value="Bact_metal-bind_prot9"/>
</dbReference>
<evidence type="ECO:0000256" key="4">
    <source>
        <dbReference type="SAM" id="SignalP"/>
    </source>
</evidence>
<dbReference type="GO" id="GO:0030001">
    <property type="term" value="P:metal ion transport"/>
    <property type="evidence" value="ECO:0007669"/>
    <property type="project" value="InterPro"/>
</dbReference>
<gene>
    <name evidence="5" type="ORF">AVDCRST_MAG36-470</name>
</gene>
<accession>A0A6J4L4W5</accession>
<keyword evidence="3 4" id="KW-0732">Signal</keyword>
<evidence type="ECO:0000256" key="3">
    <source>
        <dbReference type="ARBA" id="ARBA00022729"/>
    </source>
</evidence>
<evidence type="ECO:0000256" key="1">
    <source>
        <dbReference type="ARBA" id="ARBA00011028"/>
    </source>
</evidence>
<dbReference type="GO" id="GO:0046872">
    <property type="term" value="F:metal ion binding"/>
    <property type="evidence" value="ECO:0007669"/>
    <property type="project" value="InterPro"/>
</dbReference>
<keyword evidence="2" id="KW-0813">Transport</keyword>
<evidence type="ECO:0000313" key="5">
    <source>
        <dbReference type="EMBL" id="CAA9324202.1"/>
    </source>
</evidence>
<dbReference type="PANTHER" id="PTHR42953">
    <property type="entry name" value="HIGH-AFFINITY ZINC UPTAKE SYSTEM PROTEIN ZNUA-RELATED"/>
    <property type="match status" value="1"/>
</dbReference>
<reference evidence="5" key="1">
    <citation type="submission" date="2020-02" db="EMBL/GenBank/DDBJ databases">
        <authorList>
            <person name="Meier V. D."/>
        </authorList>
    </citation>
    <scope>NUCLEOTIDE SEQUENCE</scope>
    <source>
        <strain evidence="5">AVDCRST_MAG36</strain>
    </source>
</reference>
<comment type="similarity">
    <text evidence="1">Belongs to the bacterial solute-binding protein 9 family.</text>
</comment>
<dbReference type="AlphaFoldDB" id="A0A6J4L4W5"/>
<feature type="signal peptide" evidence="4">
    <location>
        <begin position="1"/>
        <end position="20"/>
    </location>
</feature>
<dbReference type="EMBL" id="CADCUH010000030">
    <property type="protein sequence ID" value="CAA9324202.1"/>
    <property type="molecule type" value="Genomic_DNA"/>
</dbReference>
<evidence type="ECO:0008006" key="6">
    <source>
        <dbReference type="Google" id="ProtNLM"/>
    </source>
</evidence>
<name>A0A6J4L4W5_9ACTN</name>
<feature type="chain" id="PRO_5038908868" description="Zinc ABC transporter, substrate-binding protein ZnuA" evidence="4">
    <location>
        <begin position="21"/>
        <end position="304"/>
    </location>
</feature>
<dbReference type="PANTHER" id="PTHR42953:SF3">
    <property type="entry name" value="HIGH-AFFINITY ZINC UPTAKE SYSTEM PROTEIN ZNUA"/>
    <property type="match status" value="1"/>
</dbReference>